<dbReference type="Pfam" id="PF04309">
    <property type="entry name" value="G3P_antiterm"/>
    <property type="match status" value="1"/>
</dbReference>
<reference evidence="2 3" key="1">
    <citation type="submission" date="2013-03" db="EMBL/GenBank/DDBJ databases">
        <title>Assembly of a new bacterial strain Brevibacillus borstelensis AK1.</title>
        <authorList>
            <person name="Rajan I."/>
            <person name="PoliReddy D."/>
            <person name="Sugumar T."/>
            <person name="Rathinam K."/>
            <person name="Alqarawi S."/>
            <person name="Khalil A.B."/>
            <person name="Sivakumar N."/>
        </authorList>
    </citation>
    <scope>NUCLEOTIDE SEQUENCE [LARGE SCALE GENOMIC DNA]</scope>
    <source>
        <strain evidence="2 3">AK1</strain>
    </source>
</reference>
<name>M8DDL8_9BACL</name>
<gene>
    <name evidence="2" type="ORF">I532_02405</name>
</gene>
<dbReference type="RefSeq" id="WP_003386166.1">
    <property type="nucleotide sequence ID" value="NZ_APBN01000001.1"/>
</dbReference>
<keyword evidence="3" id="KW-1185">Reference proteome</keyword>
<dbReference type="GO" id="GO:0006071">
    <property type="term" value="P:glycerol metabolic process"/>
    <property type="evidence" value="ECO:0007669"/>
    <property type="project" value="UniProtKB-UniRule"/>
</dbReference>
<organism evidence="2 3">
    <name type="scientific">Brevibacillus borstelensis AK1</name>
    <dbReference type="NCBI Taxonomy" id="1300222"/>
    <lineage>
        <taxon>Bacteria</taxon>
        <taxon>Bacillati</taxon>
        <taxon>Bacillota</taxon>
        <taxon>Bacilli</taxon>
        <taxon>Bacillales</taxon>
        <taxon>Paenibacillaceae</taxon>
        <taxon>Brevibacillus</taxon>
    </lineage>
</organism>
<keyword evidence="1" id="KW-0319">Glycerol metabolism</keyword>
<dbReference type="GO" id="GO:0003723">
    <property type="term" value="F:RNA binding"/>
    <property type="evidence" value="ECO:0007669"/>
    <property type="project" value="UniProtKB-KW"/>
</dbReference>
<dbReference type="PANTHER" id="PTHR35787">
    <property type="entry name" value="GLYCEROL UPTAKE OPERON ANTITERMINATOR REGULATORY PROTEIN"/>
    <property type="match status" value="1"/>
</dbReference>
<dbReference type="InterPro" id="IPR006699">
    <property type="entry name" value="GlpP"/>
</dbReference>
<dbReference type="PANTHER" id="PTHR35787:SF1">
    <property type="entry name" value="GLYCEROL UPTAKE OPERON ANTITERMINATOR REGULATORY PROTEIN"/>
    <property type="match status" value="1"/>
</dbReference>
<dbReference type="GeneID" id="89499216"/>
<comment type="function">
    <text evidence="1">Regulates expression of the glpD operon. In the presence of glycerol 3-phosphate (G3P) causes antitermination of transcription of glpD at the inverted repeat of the leader region to enhance its transcription. Binds and stabilizes glpD leader mRNA.</text>
</comment>
<protein>
    <recommendedName>
        <fullName evidence="1">Glycerol uptake operon antiterminator regulatory protein</fullName>
    </recommendedName>
</protein>
<evidence type="ECO:0000313" key="2">
    <source>
        <dbReference type="EMBL" id="EMT54419.1"/>
    </source>
</evidence>
<evidence type="ECO:0000313" key="3">
    <source>
        <dbReference type="Proteomes" id="UP000012081"/>
    </source>
</evidence>
<evidence type="ECO:0000256" key="1">
    <source>
        <dbReference type="PIRNR" id="PIRNR016897"/>
    </source>
</evidence>
<comment type="caution">
    <text evidence="2">The sequence shown here is derived from an EMBL/GenBank/DDBJ whole genome shotgun (WGS) entry which is preliminary data.</text>
</comment>
<proteinExistence type="predicted"/>
<dbReference type="PIRSF" id="PIRSF016897">
    <property type="entry name" value="GlpP"/>
    <property type="match status" value="1"/>
</dbReference>
<dbReference type="SUPFAM" id="SSF110391">
    <property type="entry name" value="GlpP-like"/>
    <property type="match status" value="1"/>
</dbReference>
<dbReference type="Gene3D" id="3.20.20.70">
    <property type="entry name" value="Aldolase class I"/>
    <property type="match status" value="1"/>
</dbReference>
<dbReference type="GO" id="GO:0006355">
    <property type="term" value="P:regulation of DNA-templated transcription"/>
    <property type="evidence" value="ECO:0007669"/>
    <property type="project" value="InterPro"/>
</dbReference>
<dbReference type="InterPro" id="IPR013785">
    <property type="entry name" value="Aldolase_TIM"/>
</dbReference>
<dbReference type="PATRIC" id="fig|1300222.3.peg.501"/>
<dbReference type="EMBL" id="APBN01000001">
    <property type="protein sequence ID" value="EMT54419.1"/>
    <property type="molecule type" value="Genomic_DNA"/>
</dbReference>
<dbReference type="STRING" id="1300222.I532_02405"/>
<keyword evidence="1" id="KW-0694">RNA-binding</keyword>
<keyword evidence="1" id="KW-0804">Transcription</keyword>
<dbReference type="OrthoDB" id="9799580at2"/>
<dbReference type="Proteomes" id="UP000012081">
    <property type="component" value="Unassembled WGS sequence"/>
</dbReference>
<keyword evidence="1" id="KW-0805">Transcription regulation</keyword>
<accession>M8DDL8</accession>
<sequence>MYPIVDLVEYETIAAVQSEADLDDALRSNVNIIFLLTGSIFNIQELVDRSKAAGKQVFLHMEFIEGIAPDKSGVAYVARNIAPTGIISTRSNLIRVAKEMDLMAIQRIFLIDRNAVVKGIRVVEQSAPDAVEIMPGVMPRVIREMTELTPLPIIAGGLIGTRQEIDEALAAGALAVSVGTKEFWFSPE</sequence>
<dbReference type="AlphaFoldDB" id="M8DDL8"/>